<proteinExistence type="inferred from homology"/>
<evidence type="ECO:0000256" key="4">
    <source>
        <dbReference type="ARBA" id="ARBA00022643"/>
    </source>
</evidence>
<name>A0A1D8AEH5_9SPHN</name>
<dbReference type="CDD" id="cd02136">
    <property type="entry name" value="PnbA_NfnB-like"/>
    <property type="match status" value="1"/>
</dbReference>
<dbReference type="Proteomes" id="UP000094626">
    <property type="component" value="Plasmid pSA2"/>
</dbReference>
<gene>
    <name evidence="7" type="ORF">BES08_26970</name>
</gene>
<accession>A0A1D8AEH5</accession>
<dbReference type="InterPro" id="IPR029479">
    <property type="entry name" value="Nitroreductase"/>
</dbReference>
<keyword evidence="4" id="KW-0288">FMN</keyword>
<evidence type="ECO:0000256" key="5">
    <source>
        <dbReference type="ARBA" id="ARBA00023002"/>
    </source>
</evidence>
<protein>
    <submittedName>
        <fullName evidence="7">NADH dehydrogenase</fullName>
    </submittedName>
</protein>
<geneLocation type="plasmid" evidence="7 8">
    <name>pSA2</name>
</geneLocation>
<comment type="similarity">
    <text evidence="2">Belongs to the nitroreductase family.</text>
</comment>
<dbReference type="AlphaFoldDB" id="A0A1D8AEH5"/>
<feature type="domain" description="Nitroreductase" evidence="6">
    <location>
        <begin position="9"/>
        <end position="197"/>
    </location>
</feature>
<reference evidence="8" key="1">
    <citation type="journal article" date="2017" name="J. Biotechnol.">
        <title>Complete genome sequence of Novosphingobium resinovorum SA1, a versatile xenobiotic-degrading bacterium capable of utilizing sulfanilic acid.</title>
        <authorList>
            <person name="Hegedus B."/>
            <person name="Kos P.B."/>
            <person name="Balint B."/>
            <person name="Maroti G."/>
            <person name="Gan H.M."/>
            <person name="Perei K."/>
            <person name="Rakhely G."/>
        </authorList>
    </citation>
    <scope>NUCLEOTIDE SEQUENCE [LARGE SCALE GENOMIC DNA]</scope>
    <source>
        <strain evidence="8">SA1</strain>
    </source>
</reference>
<dbReference type="GO" id="GO:0016491">
    <property type="term" value="F:oxidoreductase activity"/>
    <property type="evidence" value="ECO:0007669"/>
    <property type="project" value="UniProtKB-KW"/>
</dbReference>
<sequence>MTIEDALHARKSVRAFLPDPIDMDLLRRLLAVAARAPSGGNVQPWQLHVLTGPALARFREAIAARIAELPRGEEPQYPVYPPEPVSPYAERIAGIGEALYGQIGIDRADRPARRAQFARNFAFFGAPVGLMCCIDRRLGPAQWAELGMYLQSLMLLLTENGLASCPQGCWAMYPETVGHFLDLPDHAMLFAGLSIGKEDPAAPINGLASPRVPVDAFARFHEA</sequence>
<comment type="cofactor">
    <cofactor evidence="1">
        <name>FMN</name>
        <dbReference type="ChEBI" id="CHEBI:58210"/>
    </cofactor>
</comment>
<dbReference type="SUPFAM" id="SSF55469">
    <property type="entry name" value="FMN-dependent nitroreductase-like"/>
    <property type="match status" value="1"/>
</dbReference>
<evidence type="ECO:0000313" key="7">
    <source>
        <dbReference type="EMBL" id="AOR80500.1"/>
    </source>
</evidence>
<evidence type="ECO:0000256" key="1">
    <source>
        <dbReference type="ARBA" id="ARBA00001917"/>
    </source>
</evidence>
<keyword evidence="8" id="KW-1185">Reference proteome</keyword>
<keyword evidence="3" id="KW-0285">Flavoprotein</keyword>
<dbReference type="RefSeq" id="WP_069709887.1">
    <property type="nucleotide sequence ID" value="NZ_CP017077.1"/>
</dbReference>
<evidence type="ECO:0000256" key="2">
    <source>
        <dbReference type="ARBA" id="ARBA00007118"/>
    </source>
</evidence>
<dbReference type="OrthoDB" id="9802510at2"/>
<dbReference type="EMBL" id="CP017077">
    <property type="protein sequence ID" value="AOR80500.1"/>
    <property type="molecule type" value="Genomic_DNA"/>
</dbReference>
<keyword evidence="5" id="KW-0560">Oxidoreductase</keyword>
<evidence type="ECO:0000256" key="3">
    <source>
        <dbReference type="ARBA" id="ARBA00022630"/>
    </source>
</evidence>
<keyword evidence="7" id="KW-0614">Plasmid</keyword>
<dbReference type="Pfam" id="PF00881">
    <property type="entry name" value="Nitroreductase"/>
    <property type="match status" value="1"/>
</dbReference>
<dbReference type="PANTHER" id="PTHR43673:SF2">
    <property type="entry name" value="NITROREDUCTASE"/>
    <property type="match status" value="1"/>
</dbReference>
<evidence type="ECO:0000313" key="8">
    <source>
        <dbReference type="Proteomes" id="UP000094626"/>
    </source>
</evidence>
<organism evidence="7 8">
    <name type="scientific">Novosphingobium resinovorum</name>
    <dbReference type="NCBI Taxonomy" id="158500"/>
    <lineage>
        <taxon>Bacteria</taxon>
        <taxon>Pseudomonadati</taxon>
        <taxon>Pseudomonadota</taxon>
        <taxon>Alphaproteobacteria</taxon>
        <taxon>Sphingomonadales</taxon>
        <taxon>Sphingomonadaceae</taxon>
        <taxon>Novosphingobium</taxon>
    </lineage>
</organism>
<dbReference type="PANTHER" id="PTHR43673">
    <property type="entry name" value="NAD(P)H NITROREDUCTASE YDGI-RELATED"/>
    <property type="match status" value="1"/>
</dbReference>
<dbReference type="KEGG" id="nre:BES08_26970"/>
<dbReference type="InterPro" id="IPR000415">
    <property type="entry name" value="Nitroreductase-like"/>
</dbReference>
<evidence type="ECO:0000259" key="6">
    <source>
        <dbReference type="Pfam" id="PF00881"/>
    </source>
</evidence>
<dbReference type="Gene3D" id="3.40.109.10">
    <property type="entry name" value="NADH Oxidase"/>
    <property type="match status" value="1"/>
</dbReference>